<keyword evidence="2" id="KW-0812">Transmembrane</keyword>
<dbReference type="AlphaFoldDB" id="A0A1L9RZ57"/>
<dbReference type="Proteomes" id="UP000184383">
    <property type="component" value="Unassembled WGS sequence"/>
</dbReference>
<reference evidence="5" key="1">
    <citation type="journal article" date="2017" name="Genome Biol.">
        <title>Comparative genomics reveals high biological diversity and specific adaptations in the industrially and medically important fungal genus Aspergillus.</title>
        <authorList>
            <person name="de Vries R.P."/>
            <person name="Riley R."/>
            <person name="Wiebenga A."/>
            <person name="Aguilar-Osorio G."/>
            <person name="Amillis S."/>
            <person name="Uchima C.A."/>
            <person name="Anderluh G."/>
            <person name="Asadollahi M."/>
            <person name="Askin M."/>
            <person name="Barry K."/>
            <person name="Battaglia E."/>
            <person name="Bayram O."/>
            <person name="Benocci T."/>
            <person name="Braus-Stromeyer S.A."/>
            <person name="Caldana C."/>
            <person name="Canovas D."/>
            <person name="Cerqueira G.C."/>
            <person name="Chen F."/>
            <person name="Chen W."/>
            <person name="Choi C."/>
            <person name="Clum A."/>
            <person name="Dos Santos R.A."/>
            <person name="Damasio A.R."/>
            <person name="Diallinas G."/>
            <person name="Emri T."/>
            <person name="Fekete E."/>
            <person name="Flipphi M."/>
            <person name="Freyberg S."/>
            <person name="Gallo A."/>
            <person name="Gournas C."/>
            <person name="Habgood R."/>
            <person name="Hainaut M."/>
            <person name="Harispe M.L."/>
            <person name="Henrissat B."/>
            <person name="Hilden K.S."/>
            <person name="Hope R."/>
            <person name="Hossain A."/>
            <person name="Karabika E."/>
            <person name="Karaffa L."/>
            <person name="Karanyi Z."/>
            <person name="Krasevec N."/>
            <person name="Kuo A."/>
            <person name="Kusch H."/>
            <person name="LaButti K."/>
            <person name="Lagendijk E.L."/>
            <person name="Lapidus A."/>
            <person name="Levasseur A."/>
            <person name="Lindquist E."/>
            <person name="Lipzen A."/>
            <person name="Logrieco A.F."/>
            <person name="MacCabe A."/>
            <person name="Maekelae M.R."/>
            <person name="Malavazi I."/>
            <person name="Melin P."/>
            <person name="Meyer V."/>
            <person name="Mielnichuk N."/>
            <person name="Miskei M."/>
            <person name="Molnar A.P."/>
            <person name="Mule G."/>
            <person name="Ngan C.Y."/>
            <person name="Orejas M."/>
            <person name="Orosz E."/>
            <person name="Ouedraogo J.P."/>
            <person name="Overkamp K.M."/>
            <person name="Park H.-S."/>
            <person name="Perrone G."/>
            <person name="Piumi F."/>
            <person name="Punt P.J."/>
            <person name="Ram A.F."/>
            <person name="Ramon A."/>
            <person name="Rauscher S."/>
            <person name="Record E."/>
            <person name="Riano-Pachon D.M."/>
            <person name="Robert V."/>
            <person name="Roehrig J."/>
            <person name="Ruller R."/>
            <person name="Salamov A."/>
            <person name="Salih N.S."/>
            <person name="Samson R.A."/>
            <person name="Sandor E."/>
            <person name="Sanguinetti M."/>
            <person name="Schuetze T."/>
            <person name="Sepcic K."/>
            <person name="Shelest E."/>
            <person name="Sherlock G."/>
            <person name="Sophianopoulou V."/>
            <person name="Squina F.M."/>
            <person name="Sun H."/>
            <person name="Susca A."/>
            <person name="Todd R.B."/>
            <person name="Tsang A."/>
            <person name="Unkles S.E."/>
            <person name="van de Wiele N."/>
            <person name="van Rossen-Uffink D."/>
            <person name="Oliveira J.V."/>
            <person name="Vesth T.C."/>
            <person name="Visser J."/>
            <person name="Yu J.-H."/>
            <person name="Zhou M."/>
            <person name="Andersen M.R."/>
            <person name="Archer D.B."/>
            <person name="Baker S.E."/>
            <person name="Benoit I."/>
            <person name="Brakhage A.A."/>
            <person name="Braus G.H."/>
            <person name="Fischer R."/>
            <person name="Frisvad J.C."/>
            <person name="Goldman G.H."/>
            <person name="Houbraken J."/>
            <person name="Oakley B."/>
            <person name="Pocsi I."/>
            <person name="Scazzocchio C."/>
            <person name="Seiboth B."/>
            <person name="vanKuyk P.A."/>
            <person name="Wortman J."/>
            <person name="Dyer P.S."/>
            <person name="Grigoriev I.V."/>
        </authorList>
    </citation>
    <scope>NUCLEOTIDE SEQUENCE [LARGE SCALE GENOMIC DNA]</scope>
    <source>
        <strain evidence="5">DTO 134E9</strain>
    </source>
</reference>
<feature type="domain" description="Major facilitator superfamily (MFS) profile" evidence="3">
    <location>
        <begin position="1"/>
        <end position="110"/>
    </location>
</feature>
<feature type="transmembrane region" description="Helical" evidence="2">
    <location>
        <begin position="68"/>
        <end position="88"/>
    </location>
</feature>
<keyword evidence="5" id="KW-1185">Reference proteome</keyword>
<proteinExistence type="predicted"/>
<accession>A0A1L9RZ57</accession>
<evidence type="ECO:0000313" key="4">
    <source>
        <dbReference type="EMBL" id="OJJ40127.1"/>
    </source>
</evidence>
<dbReference type="OrthoDB" id="2130629at2759"/>
<keyword evidence="2" id="KW-0472">Membrane</keyword>
<dbReference type="RefSeq" id="XP_040693803.1">
    <property type="nucleotide sequence ID" value="XM_040832250.1"/>
</dbReference>
<name>A0A1L9RZ57_ASPWE</name>
<evidence type="ECO:0000256" key="1">
    <source>
        <dbReference type="ARBA" id="ARBA00004141"/>
    </source>
</evidence>
<evidence type="ECO:0000259" key="3">
    <source>
        <dbReference type="PROSITE" id="PS50850"/>
    </source>
</evidence>
<dbReference type="VEuPathDB" id="FungiDB:ASPWEDRAFT_192428"/>
<gene>
    <name evidence="4" type="ORF">ASPWEDRAFT_192428</name>
</gene>
<dbReference type="SUPFAM" id="SSF103473">
    <property type="entry name" value="MFS general substrate transporter"/>
    <property type="match status" value="1"/>
</dbReference>
<evidence type="ECO:0000313" key="5">
    <source>
        <dbReference type="Proteomes" id="UP000184383"/>
    </source>
</evidence>
<organism evidence="4 5">
    <name type="scientific">Aspergillus wentii DTO 134E9</name>
    <dbReference type="NCBI Taxonomy" id="1073089"/>
    <lineage>
        <taxon>Eukaryota</taxon>
        <taxon>Fungi</taxon>
        <taxon>Dikarya</taxon>
        <taxon>Ascomycota</taxon>
        <taxon>Pezizomycotina</taxon>
        <taxon>Eurotiomycetes</taxon>
        <taxon>Eurotiomycetidae</taxon>
        <taxon>Eurotiales</taxon>
        <taxon>Aspergillaceae</taxon>
        <taxon>Aspergillus</taxon>
        <taxon>Aspergillus subgen. Cremei</taxon>
    </lineage>
</organism>
<sequence>MIATDLHTPPELQLWPTATFALACGCTLLTCGVAADVLGCRRVYRLGGLFQIASALGAGLVVTSTQLIVLRVMVGLAVTELCWFRCAFFPANSSPRRRSIAFAATGWDIV</sequence>
<dbReference type="InterPro" id="IPR020846">
    <property type="entry name" value="MFS_dom"/>
</dbReference>
<dbReference type="EMBL" id="KV878209">
    <property type="protein sequence ID" value="OJJ40127.1"/>
    <property type="molecule type" value="Genomic_DNA"/>
</dbReference>
<comment type="subcellular location">
    <subcellularLocation>
        <location evidence="1">Membrane</location>
        <topology evidence="1">Multi-pass membrane protein</topology>
    </subcellularLocation>
</comment>
<dbReference type="GO" id="GO:0016020">
    <property type="term" value="C:membrane"/>
    <property type="evidence" value="ECO:0007669"/>
    <property type="project" value="UniProtKB-SubCell"/>
</dbReference>
<protein>
    <recommendedName>
        <fullName evidence="3">Major facilitator superfamily (MFS) profile domain-containing protein</fullName>
    </recommendedName>
</protein>
<dbReference type="GO" id="GO:0022857">
    <property type="term" value="F:transmembrane transporter activity"/>
    <property type="evidence" value="ECO:0007669"/>
    <property type="project" value="InterPro"/>
</dbReference>
<dbReference type="GeneID" id="63748098"/>
<keyword evidence="2" id="KW-1133">Transmembrane helix</keyword>
<evidence type="ECO:0000256" key="2">
    <source>
        <dbReference type="SAM" id="Phobius"/>
    </source>
</evidence>
<feature type="transmembrane region" description="Helical" evidence="2">
    <location>
        <begin position="12"/>
        <end position="31"/>
    </location>
</feature>
<dbReference type="Gene3D" id="1.20.1250.20">
    <property type="entry name" value="MFS general substrate transporter like domains"/>
    <property type="match status" value="1"/>
</dbReference>
<dbReference type="PROSITE" id="PS50850">
    <property type="entry name" value="MFS"/>
    <property type="match status" value="1"/>
</dbReference>
<feature type="transmembrane region" description="Helical" evidence="2">
    <location>
        <begin position="43"/>
        <end position="62"/>
    </location>
</feature>
<dbReference type="InterPro" id="IPR036259">
    <property type="entry name" value="MFS_trans_sf"/>
</dbReference>